<dbReference type="GO" id="GO:0009425">
    <property type="term" value="C:bacterial-type flagellum basal body"/>
    <property type="evidence" value="ECO:0007669"/>
    <property type="project" value="UniProtKB-SubCell"/>
</dbReference>
<dbReference type="PANTHER" id="PTHR30065:SF8">
    <property type="entry name" value="FLAGELLAR BIOSYNTHETIC PROTEIN FLIR"/>
    <property type="match status" value="1"/>
</dbReference>
<keyword evidence="6 10" id="KW-1133">Transmembrane helix</keyword>
<evidence type="ECO:0000256" key="4">
    <source>
        <dbReference type="ARBA" id="ARBA00022475"/>
    </source>
</evidence>
<keyword evidence="11" id="KW-0969">Cilium</keyword>
<dbReference type="RefSeq" id="WP_108951115.1">
    <property type="nucleotide sequence ID" value="NZ_CP022187.1"/>
</dbReference>
<evidence type="ECO:0000256" key="6">
    <source>
        <dbReference type="ARBA" id="ARBA00022989"/>
    </source>
</evidence>
<accession>A0A2U8GVB8</accession>
<feature type="transmembrane region" description="Helical" evidence="10">
    <location>
        <begin position="129"/>
        <end position="148"/>
    </location>
</feature>
<feature type="transmembrane region" description="Helical" evidence="10">
    <location>
        <begin position="70"/>
        <end position="92"/>
    </location>
</feature>
<evidence type="ECO:0000256" key="9">
    <source>
        <dbReference type="NCBIfam" id="TIGR01400"/>
    </source>
</evidence>
<keyword evidence="11" id="KW-0282">Flagellum</keyword>
<dbReference type="PRINTS" id="PR00953">
    <property type="entry name" value="TYPE3IMRPROT"/>
</dbReference>
<dbReference type="EMBL" id="CP022187">
    <property type="protein sequence ID" value="AWI77418.1"/>
    <property type="molecule type" value="Genomic_DNA"/>
</dbReference>
<evidence type="ECO:0000256" key="2">
    <source>
        <dbReference type="ARBA" id="ARBA00009772"/>
    </source>
</evidence>
<keyword evidence="4 10" id="KW-1003">Cell membrane</keyword>
<feature type="transmembrane region" description="Helical" evidence="10">
    <location>
        <begin position="45"/>
        <end position="64"/>
    </location>
</feature>
<comment type="subcellular location">
    <subcellularLocation>
        <location evidence="10">Cell membrane</location>
        <topology evidence="10">Multi-pass membrane protein</topology>
    </subcellularLocation>
    <subcellularLocation>
        <location evidence="10">Bacterial flagellum basal body</location>
    </subcellularLocation>
</comment>
<name>A0A2U8GVB8_9RHOO</name>
<dbReference type="InterPro" id="IPR002010">
    <property type="entry name" value="T3SS_IM_R"/>
</dbReference>
<evidence type="ECO:0000256" key="8">
    <source>
        <dbReference type="ARBA" id="ARBA00023143"/>
    </source>
</evidence>
<dbReference type="GO" id="GO:0005886">
    <property type="term" value="C:plasma membrane"/>
    <property type="evidence" value="ECO:0007669"/>
    <property type="project" value="UniProtKB-SubCell"/>
</dbReference>
<dbReference type="Proteomes" id="UP000244930">
    <property type="component" value="Chromosome"/>
</dbReference>
<dbReference type="GO" id="GO:0006605">
    <property type="term" value="P:protein targeting"/>
    <property type="evidence" value="ECO:0007669"/>
    <property type="project" value="UniProtKB-UniRule"/>
</dbReference>
<dbReference type="PANTHER" id="PTHR30065">
    <property type="entry name" value="FLAGELLAR BIOSYNTHETIC PROTEIN FLIR"/>
    <property type="match status" value="1"/>
</dbReference>
<evidence type="ECO:0000256" key="10">
    <source>
        <dbReference type="RuleBase" id="RU362071"/>
    </source>
</evidence>
<evidence type="ECO:0000256" key="7">
    <source>
        <dbReference type="ARBA" id="ARBA00023136"/>
    </source>
</evidence>
<dbReference type="Pfam" id="PF01311">
    <property type="entry name" value="Bac_export_1"/>
    <property type="match status" value="1"/>
</dbReference>
<dbReference type="AlphaFoldDB" id="A0A2U8GVB8"/>
<dbReference type="NCBIfam" id="TIGR01400">
    <property type="entry name" value="fliR"/>
    <property type="match status" value="1"/>
</dbReference>
<evidence type="ECO:0000256" key="1">
    <source>
        <dbReference type="ARBA" id="ARBA00002578"/>
    </source>
</evidence>
<dbReference type="InterPro" id="IPR006303">
    <property type="entry name" value="FliR"/>
</dbReference>
<evidence type="ECO:0000256" key="3">
    <source>
        <dbReference type="ARBA" id="ARBA00021717"/>
    </source>
</evidence>
<keyword evidence="5 10" id="KW-0812">Transmembrane</keyword>
<feature type="transmembrane region" description="Helical" evidence="10">
    <location>
        <begin position="212"/>
        <end position="234"/>
    </location>
</feature>
<proteinExistence type="inferred from homology"/>
<protein>
    <recommendedName>
        <fullName evidence="3 9">Flagellar biosynthetic protein FliR</fullName>
    </recommendedName>
</protein>
<feature type="transmembrane region" description="Helical" evidence="10">
    <location>
        <begin position="180"/>
        <end position="205"/>
    </location>
</feature>
<evidence type="ECO:0000256" key="5">
    <source>
        <dbReference type="ARBA" id="ARBA00022692"/>
    </source>
</evidence>
<dbReference type="GO" id="GO:0044780">
    <property type="term" value="P:bacterial-type flagellum assembly"/>
    <property type="evidence" value="ECO:0007669"/>
    <property type="project" value="UniProtKB-UniRule"/>
</dbReference>
<keyword evidence="8 10" id="KW-0975">Bacterial flagellum</keyword>
<evidence type="ECO:0000313" key="11">
    <source>
        <dbReference type="EMBL" id="AWI77418.1"/>
    </source>
</evidence>
<keyword evidence="12" id="KW-1185">Reference proteome</keyword>
<gene>
    <name evidence="11" type="primary">fliR</name>
    <name evidence="11" type="ORF">CEW83_01080</name>
</gene>
<organism evidence="11 12">
    <name type="scientific">Parazoarcus communis</name>
    <dbReference type="NCBI Taxonomy" id="41977"/>
    <lineage>
        <taxon>Bacteria</taxon>
        <taxon>Pseudomonadati</taxon>
        <taxon>Pseudomonadota</taxon>
        <taxon>Betaproteobacteria</taxon>
        <taxon>Rhodocyclales</taxon>
        <taxon>Zoogloeaceae</taxon>
        <taxon>Parazoarcus</taxon>
    </lineage>
</organism>
<feature type="transmembrane region" description="Helical" evidence="10">
    <location>
        <begin position="12"/>
        <end position="33"/>
    </location>
</feature>
<evidence type="ECO:0000313" key="12">
    <source>
        <dbReference type="Proteomes" id="UP000244930"/>
    </source>
</evidence>
<keyword evidence="7 10" id="KW-0472">Membrane</keyword>
<reference evidence="11 12" key="1">
    <citation type="submission" date="2017-06" db="EMBL/GenBank/DDBJ databases">
        <title>Azoarcus.</title>
        <authorList>
            <person name="Woo J.-H."/>
            <person name="Kim H.-S."/>
        </authorList>
    </citation>
    <scope>NUCLEOTIDE SEQUENCE [LARGE SCALE GENOMIC DNA]</scope>
    <source>
        <strain evidence="11 12">TSPY31</strain>
    </source>
</reference>
<comment type="function">
    <text evidence="1 10">Role in flagellar biosynthesis.</text>
</comment>
<sequence length="263" mass="27629">MLSVTATQLDAWLAALMFPLARLFGLFASAPIFSNRGVSARARLAIALGIGIALLPVMPAMPAVPPGSGIGLMIMVQQMFIGVAIGFMLRLVFAAIDMAGSLIGMQMGLSFAIFFDPDAGGQTAVLSDFAGLVATLLFLAINGHLIMIDLLVRSFEWLPVGTASLSADGWGYIARAGTTVFATGLLLSLPVVAVLLVTNIALGILTRAAPQLNLFAIGFPLTLAMGFFALMLIMTNFGPVVQSLFERSFDTVPILLEALSPRP</sequence>
<keyword evidence="11" id="KW-0966">Cell projection</keyword>
<dbReference type="KEGG" id="acom:CEW83_01080"/>
<comment type="similarity">
    <text evidence="2 10">Belongs to the FliR/MopE/SpaR family.</text>
</comment>